<organism evidence="5 6">
    <name type="scientific">Flavobacterium cutihirudinis</name>
    <dbReference type="NCBI Taxonomy" id="1265740"/>
    <lineage>
        <taxon>Bacteria</taxon>
        <taxon>Pseudomonadati</taxon>
        <taxon>Bacteroidota</taxon>
        <taxon>Flavobacteriia</taxon>
        <taxon>Flavobacteriales</taxon>
        <taxon>Flavobacteriaceae</taxon>
        <taxon>Flavobacterium</taxon>
    </lineage>
</organism>
<feature type="region of interest" description="Disordered" evidence="2">
    <location>
        <begin position="185"/>
        <end position="225"/>
    </location>
</feature>
<keyword evidence="3" id="KW-0732">Signal</keyword>
<dbReference type="NCBIfam" id="NF033708">
    <property type="entry name" value="T9SS_Cterm_ChiA"/>
    <property type="match status" value="1"/>
</dbReference>
<evidence type="ECO:0000256" key="3">
    <source>
        <dbReference type="SAM" id="SignalP"/>
    </source>
</evidence>
<dbReference type="SMART" id="SM00060">
    <property type="entry name" value="FN3"/>
    <property type="match status" value="5"/>
</dbReference>
<feature type="compositionally biased region" description="Gly residues" evidence="2">
    <location>
        <begin position="185"/>
        <end position="197"/>
    </location>
</feature>
<dbReference type="InterPro" id="IPR050964">
    <property type="entry name" value="Striated_Muscle_Regulatory"/>
</dbReference>
<sequence>MILKYSRMKKSLLIAIISCLPFFLNAQTTTTFTLAGTQTFVTPAGITTLNVQAWGAGGAGGASTNPGLNGARGGSGGGGGAFASAAITVTSGTTLSVVVGAGGKGAVGATVFSGGFSGITGFPISAEGGRGGLQNTNNTPAGGLGGSVAGSTGTTIMPGAPGESGQSGFTEEDENGQPVIVRAGAGGNAANGGGTGGARLNTPFASSVGNNGNAPGGGGSGGRSSFLFPARKGGDGGDGKVIIGYTCPTYTADSATGSNVNVCSGTSSEITLTGTLPVGLYSVSYEIQGIAQTPAAMQVTTAGTGTFIATGFTTVGTVYVKITALTSGSSTVASENCTSQLPVPLLVPVVVNSSGTAPVATAGTGATCNQITANWQAVAGAVYYELDVSTVNTFASFVTGYSALNVGNVLTYNITGLANATYYYRVRAYNGNCISANSNTITYATAVIPGTVTSMTGTAGICTEFIARWNTLTSATSYLLDVSTTSTFNAGTFVAGYNALDVGNVTNYDVTGLNPNTQYYYRLKGKSGCGISVNYSAVQTVTTTNAIPGTVTSLTANSIFCNSFNARWNSSSATTSYLLDVSTSSTFASFLPGYQSLDVDNVNGYVVTGLTGGTQYYYRVKAKNGCGVSANYSTVQSPITSTAAPGTPTVTISSALCNQISISWTTPTGSLSYTVQMSTSNTFPIGSTTQTITGLTTNNYTFTGLPSGQTYYVRVYAKNGCSVGDGTVSSIVTTGTISPAAAPTVTANGSLTICQTDGVRLTSSAAPTGYGYLWSTGSTSNSIFVTAPGSYTVQFSRAGGCNSPASVAQVVVVENLPTASAGGSQTICSNQSATVSGASASNGSIQWTFSGGAGTLANSTSLTPTYTPALGGPARTVVLTMTVTSTNSCMPQIATAKYTINIQAAPTVSISGAKSTCPGGAITVLAGEANATNGTILWGHDGSGTIANGTTLTPTYTSVAADAGKQVTLTMTVTASPACSTTYAVSDVYPVVVFANNTVGAASSSPVVCINTPITDVTHVTDGALGIGTPVDLPAGVTATWATNTIIISGTPTEAGIFNYSIPLTGGCGTLNATGTITVNALTASPTIGTVELPTCVNSQGKVELTGLPSGNWSIAQSGTVSQTYSSSGSNYTISGLIPGNYSFTVQVGSNCPSLPTLNVIIDAPVTNVWNGTVWSTGSPPIDTDAIEFNGDFVSTSDLEGCSCKVNDGRNVTINSGNTLKIKHGLTVNSGAGAILTFENNASLVQEDDNAVNTGNINYKRTTTPVRRYDFTHWGCPVTRTPAFTLHDLSPNTLADKYYKYDPNNGWVIIYNGTDAWIKGVGYIIRSPQNYDIDVPAVFNGTFNGVPNNGLVTVPISTAAKWYLVGNPYPSAVYADQFIVDNQNVLYGTLYYWTHNSSPRKMAPEDTTYKYTSDDYAIYNLSGSVLAGTLTGEEAESPGSNTYAPIGYIASGQSIFVESKTVGDAFFNNAMRVVGNNDHFFKQDPKFKKLAEREKHRIWLNLRNTEGAFKQLLVAYVEGATNSWDDNFDTKTMDSNKYIDFYSNNESLNYSIQGKALPFNETELIPLGYKSTIAGEFSISIDHVDGLFNTQNIYLEDKKNNVVHNLRESNYKFSTETGTFNDRFVLRYTGKTLGTDDITNLLNYVLCTVKDKIVRVKSSKETLKDVYIFDVSGKMLYKKNKIGETELQISNLQSANQVLMIRVVLDDGSSQTQKVIF</sequence>
<gene>
    <name evidence="5" type="ORF">BD847_1476</name>
</gene>
<evidence type="ECO:0000256" key="2">
    <source>
        <dbReference type="SAM" id="MobiDB-lite"/>
    </source>
</evidence>
<dbReference type="PROSITE" id="PS50853">
    <property type="entry name" value="FN3"/>
    <property type="match status" value="3"/>
</dbReference>
<keyword evidence="6" id="KW-1185">Reference proteome</keyword>
<evidence type="ECO:0000313" key="6">
    <source>
        <dbReference type="Proteomes" id="UP000257004"/>
    </source>
</evidence>
<dbReference type="SUPFAM" id="SSF49265">
    <property type="entry name" value="Fibronectin type III"/>
    <property type="match status" value="4"/>
</dbReference>
<dbReference type="Pfam" id="PF21722">
    <property type="entry name" value="Gly_rich_2"/>
    <property type="match status" value="1"/>
</dbReference>
<reference evidence="5 6" key="1">
    <citation type="submission" date="2018-07" db="EMBL/GenBank/DDBJ databases">
        <title>Genomic Encyclopedia of Archaeal and Bacterial Type Strains, Phase II (KMG-II): from individual species to whole genera.</title>
        <authorList>
            <person name="Goeker M."/>
        </authorList>
    </citation>
    <scope>NUCLEOTIDE SEQUENCE [LARGE SCALE GENOMIC DNA]</scope>
    <source>
        <strain evidence="5 6">DSM 25795</strain>
    </source>
</reference>
<keyword evidence="1" id="KW-0677">Repeat</keyword>
<dbReference type="EMBL" id="QRDQ01000008">
    <property type="protein sequence ID" value="RED24741.1"/>
    <property type="molecule type" value="Genomic_DNA"/>
</dbReference>
<feature type="chain" id="PRO_5017600847" evidence="3">
    <location>
        <begin position="27"/>
        <end position="1717"/>
    </location>
</feature>
<protein>
    <submittedName>
        <fullName evidence="5">Fibronectin type III domain protein</fullName>
    </submittedName>
</protein>
<evidence type="ECO:0000259" key="4">
    <source>
        <dbReference type="PROSITE" id="PS50853"/>
    </source>
</evidence>
<evidence type="ECO:0000313" key="5">
    <source>
        <dbReference type="EMBL" id="RED24741.1"/>
    </source>
</evidence>
<feature type="domain" description="Fibronectin type-III" evidence="4">
    <location>
        <begin position="644"/>
        <end position="740"/>
    </location>
</feature>
<dbReference type="InterPro" id="IPR049304">
    <property type="entry name" value="Gly_rich_dom"/>
</dbReference>
<dbReference type="InterPro" id="IPR003961">
    <property type="entry name" value="FN3_dom"/>
</dbReference>
<dbReference type="CDD" id="cd00063">
    <property type="entry name" value="FN3"/>
    <property type="match status" value="2"/>
</dbReference>
<name>A0A3D9FVC5_9FLAO</name>
<proteinExistence type="predicted"/>
<comment type="caution">
    <text evidence="5">The sequence shown here is derived from an EMBL/GenBank/DDBJ whole genome shotgun (WGS) entry which is preliminary data.</text>
</comment>
<dbReference type="PANTHER" id="PTHR13817">
    <property type="entry name" value="TITIN"/>
    <property type="match status" value="1"/>
</dbReference>
<feature type="signal peptide" evidence="3">
    <location>
        <begin position="1"/>
        <end position="26"/>
    </location>
</feature>
<dbReference type="OrthoDB" id="1652165at2"/>
<feature type="domain" description="Fibronectin type-III" evidence="4">
    <location>
        <begin position="448"/>
        <end position="546"/>
    </location>
</feature>
<dbReference type="InterPro" id="IPR036116">
    <property type="entry name" value="FN3_sf"/>
</dbReference>
<feature type="domain" description="Fibronectin type-III" evidence="4">
    <location>
        <begin position="547"/>
        <end position="643"/>
    </location>
</feature>
<dbReference type="Proteomes" id="UP000257004">
    <property type="component" value="Unassembled WGS sequence"/>
</dbReference>
<dbReference type="Gene3D" id="2.60.40.10">
    <property type="entry name" value="Immunoglobulins"/>
    <property type="match status" value="5"/>
</dbReference>
<dbReference type="PANTHER" id="PTHR13817:SF73">
    <property type="entry name" value="FIBRONECTIN TYPE-III DOMAIN-CONTAINING PROTEIN"/>
    <property type="match status" value="1"/>
</dbReference>
<accession>A0A3D9FVC5</accession>
<dbReference type="Pfam" id="PF00041">
    <property type="entry name" value="fn3"/>
    <property type="match status" value="1"/>
</dbReference>
<dbReference type="InterPro" id="IPR013783">
    <property type="entry name" value="Ig-like_fold"/>
</dbReference>
<evidence type="ECO:0000256" key="1">
    <source>
        <dbReference type="ARBA" id="ARBA00022737"/>
    </source>
</evidence>